<proteinExistence type="predicted"/>
<evidence type="ECO:0000313" key="2">
    <source>
        <dbReference type="EMBL" id="RWA04204.1"/>
    </source>
</evidence>
<reference evidence="2 3" key="1">
    <citation type="submission" date="2018-12" db="EMBL/GenBank/DDBJ databases">
        <title>Draft genome sequence of Xylaria grammica IHI A82.</title>
        <authorList>
            <person name="Buettner E."/>
            <person name="Kellner H."/>
        </authorList>
    </citation>
    <scope>NUCLEOTIDE SEQUENCE [LARGE SCALE GENOMIC DNA]</scope>
    <source>
        <strain evidence="2 3">IHI A82</strain>
    </source>
</reference>
<name>A0A439CPX6_9PEZI</name>
<dbReference type="Proteomes" id="UP000286045">
    <property type="component" value="Unassembled WGS sequence"/>
</dbReference>
<keyword evidence="3" id="KW-1185">Reference proteome</keyword>
<feature type="compositionally biased region" description="Low complexity" evidence="1">
    <location>
        <begin position="52"/>
        <end position="79"/>
    </location>
</feature>
<protein>
    <submittedName>
        <fullName evidence="2">Uncharacterized protein</fullName>
    </submittedName>
</protein>
<feature type="non-terminal residue" evidence="2">
    <location>
        <position position="146"/>
    </location>
</feature>
<dbReference type="EMBL" id="RYZI01000611">
    <property type="protein sequence ID" value="RWA04204.1"/>
    <property type="molecule type" value="Genomic_DNA"/>
</dbReference>
<gene>
    <name evidence="2" type="ORF">EKO27_g10898</name>
</gene>
<accession>A0A439CPX6</accession>
<comment type="caution">
    <text evidence="2">The sequence shown here is derived from an EMBL/GenBank/DDBJ whole genome shotgun (WGS) entry which is preliminary data.</text>
</comment>
<sequence length="146" mass="14789">MPSLSSAPSYPTITITNSMGSQTQSIPTATPPSTLTPSIPNTTPSTFPPGTTPTYGAPSASTSTSTGTDTSTAPGAGTTCVSTPIDTGILDNGDFETGLSPWSLDLVDLFSTDYALAAPGANGSCTAFTVRMAANPQTQDLHENLR</sequence>
<evidence type="ECO:0000256" key="1">
    <source>
        <dbReference type="SAM" id="MobiDB-lite"/>
    </source>
</evidence>
<feature type="compositionally biased region" description="Polar residues" evidence="1">
    <location>
        <begin position="1"/>
        <end position="24"/>
    </location>
</feature>
<organism evidence="2 3">
    <name type="scientific">Xylaria grammica</name>
    <dbReference type="NCBI Taxonomy" id="363999"/>
    <lineage>
        <taxon>Eukaryota</taxon>
        <taxon>Fungi</taxon>
        <taxon>Dikarya</taxon>
        <taxon>Ascomycota</taxon>
        <taxon>Pezizomycotina</taxon>
        <taxon>Sordariomycetes</taxon>
        <taxon>Xylariomycetidae</taxon>
        <taxon>Xylariales</taxon>
        <taxon>Xylariaceae</taxon>
        <taxon>Xylaria</taxon>
    </lineage>
</organism>
<evidence type="ECO:0000313" key="3">
    <source>
        <dbReference type="Proteomes" id="UP000286045"/>
    </source>
</evidence>
<feature type="region of interest" description="Disordered" evidence="1">
    <location>
        <begin position="1"/>
        <end position="79"/>
    </location>
</feature>
<feature type="compositionally biased region" description="Low complexity" evidence="1">
    <location>
        <begin position="25"/>
        <end position="45"/>
    </location>
</feature>
<dbReference type="STRING" id="363999.A0A439CPX6"/>
<dbReference type="AlphaFoldDB" id="A0A439CPX6"/>